<sequence length="263" mass="29132">MPDFENCLTAIEEALNRLPKSLKFIKTGSPGVYCSSLPNHWRSNKSLPNPFMVIILYPIEDGTRVTVSAGNEENCSADVKNNVAEVQAQVARFSDLRFVGKSGRGKNFNLTLTIHRPNVYEVAVASSVIKVTVDGPRDSRNTFKQPTFSAQFDSRKRPFVYSLPTMNPLMPSSSNAIFEHCAKRERLESPNTLDAFKHPAVPLNPLLMNPFLSLPLNQFQLLIFAMNQASMLSAASSTSSNPSSEASSPDLKEIKPAVWRPFL</sequence>
<accession>A0AC34RKF0</accession>
<name>A0AC34RKF0_9BILA</name>
<dbReference type="Proteomes" id="UP000887576">
    <property type="component" value="Unplaced"/>
</dbReference>
<evidence type="ECO:0000313" key="2">
    <source>
        <dbReference type="WBParaSite" id="JU765_v2.g771.t1"/>
    </source>
</evidence>
<reference evidence="2" key="1">
    <citation type="submission" date="2022-11" db="UniProtKB">
        <authorList>
            <consortium name="WormBaseParasite"/>
        </authorList>
    </citation>
    <scope>IDENTIFICATION</scope>
</reference>
<organism evidence="1 2">
    <name type="scientific">Panagrolaimus sp. JU765</name>
    <dbReference type="NCBI Taxonomy" id="591449"/>
    <lineage>
        <taxon>Eukaryota</taxon>
        <taxon>Metazoa</taxon>
        <taxon>Ecdysozoa</taxon>
        <taxon>Nematoda</taxon>
        <taxon>Chromadorea</taxon>
        <taxon>Rhabditida</taxon>
        <taxon>Tylenchina</taxon>
        <taxon>Panagrolaimomorpha</taxon>
        <taxon>Panagrolaimoidea</taxon>
        <taxon>Panagrolaimidae</taxon>
        <taxon>Panagrolaimus</taxon>
    </lineage>
</organism>
<protein>
    <submittedName>
        <fullName evidence="2">Runt domain-containing protein</fullName>
    </submittedName>
</protein>
<proteinExistence type="predicted"/>
<evidence type="ECO:0000313" key="1">
    <source>
        <dbReference type="Proteomes" id="UP000887576"/>
    </source>
</evidence>
<dbReference type="WBParaSite" id="JU765_v2.g771.t1">
    <property type="protein sequence ID" value="JU765_v2.g771.t1"/>
    <property type="gene ID" value="JU765_v2.g771"/>
</dbReference>